<dbReference type="EMBL" id="CM051397">
    <property type="protein sequence ID" value="KAJ4720740.1"/>
    <property type="molecule type" value="Genomic_DNA"/>
</dbReference>
<gene>
    <name evidence="1" type="ORF">OWV82_008519</name>
</gene>
<reference evidence="1 2" key="1">
    <citation type="journal article" date="2023" name="Science">
        <title>Complex scaffold remodeling in plant triterpene biosynthesis.</title>
        <authorList>
            <person name="De La Pena R."/>
            <person name="Hodgson H."/>
            <person name="Liu J.C."/>
            <person name="Stephenson M.J."/>
            <person name="Martin A.C."/>
            <person name="Owen C."/>
            <person name="Harkess A."/>
            <person name="Leebens-Mack J."/>
            <person name="Jimenez L.E."/>
            <person name="Osbourn A."/>
            <person name="Sattely E.S."/>
        </authorList>
    </citation>
    <scope>NUCLEOTIDE SEQUENCE [LARGE SCALE GENOMIC DNA]</scope>
    <source>
        <strain evidence="2">cv. JPN11</strain>
        <tissue evidence="1">Leaf</tissue>
    </source>
</reference>
<accession>A0ACC1YAZ6</accession>
<protein>
    <submittedName>
        <fullName evidence="1">Maintenance of mitochondrial morphology protein like</fullName>
    </submittedName>
</protein>
<evidence type="ECO:0000313" key="1">
    <source>
        <dbReference type="EMBL" id="KAJ4720740.1"/>
    </source>
</evidence>
<name>A0ACC1YAZ6_MELAZ</name>
<dbReference type="Proteomes" id="UP001164539">
    <property type="component" value="Chromosome 4"/>
</dbReference>
<sequence>MFCFIFKMYSCNIFTVFFMMALFYFFLLLSSPAITMSTGTRGVVVAAAARPLKSANYATFKTKTTHEPDKFGSRSGVDDCLPKGIHRNSAPSRYTNYHNSGSTMCSTPKEATATSKP</sequence>
<comment type="caution">
    <text evidence="1">The sequence shown here is derived from an EMBL/GenBank/DDBJ whole genome shotgun (WGS) entry which is preliminary data.</text>
</comment>
<evidence type="ECO:0000313" key="2">
    <source>
        <dbReference type="Proteomes" id="UP001164539"/>
    </source>
</evidence>
<proteinExistence type="predicted"/>
<keyword evidence="2" id="KW-1185">Reference proteome</keyword>
<organism evidence="1 2">
    <name type="scientific">Melia azedarach</name>
    <name type="common">Chinaberry tree</name>
    <dbReference type="NCBI Taxonomy" id="155640"/>
    <lineage>
        <taxon>Eukaryota</taxon>
        <taxon>Viridiplantae</taxon>
        <taxon>Streptophyta</taxon>
        <taxon>Embryophyta</taxon>
        <taxon>Tracheophyta</taxon>
        <taxon>Spermatophyta</taxon>
        <taxon>Magnoliopsida</taxon>
        <taxon>eudicotyledons</taxon>
        <taxon>Gunneridae</taxon>
        <taxon>Pentapetalae</taxon>
        <taxon>rosids</taxon>
        <taxon>malvids</taxon>
        <taxon>Sapindales</taxon>
        <taxon>Meliaceae</taxon>
        <taxon>Melia</taxon>
    </lineage>
</organism>